<keyword evidence="2" id="KW-1185">Reference proteome</keyword>
<accession>A0AAD4N8N4</accession>
<evidence type="ECO:0000313" key="2">
    <source>
        <dbReference type="Proteomes" id="UP001201812"/>
    </source>
</evidence>
<dbReference type="AlphaFoldDB" id="A0AAD4N8N4"/>
<evidence type="ECO:0000313" key="1">
    <source>
        <dbReference type="EMBL" id="KAI1715516.1"/>
    </source>
</evidence>
<comment type="caution">
    <text evidence="1">The sequence shown here is derived from an EMBL/GenBank/DDBJ whole genome shotgun (WGS) entry which is preliminary data.</text>
</comment>
<gene>
    <name evidence="1" type="ORF">DdX_07834</name>
</gene>
<name>A0AAD4N8N4_9BILA</name>
<organism evidence="1 2">
    <name type="scientific">Ditylenchus destructor</name>
    <dbReference type="NCBI Taxonomy" id="166010"/>
    <lineage>
        <taxon>Eukaryota</taxon>
        <taxon>Metazoa</taxon>
        <taxon>Ecdysozoa</taxon>
        <taxon>Nematoda</taxon>
        <taxon>Chromadorea</taxon>
        <taxon>Rhabditida</taxon>
        <taxon>Tylenchina</taxon>
        <taxon>Tylenchomorpha</taxon>
        <taxon>Sphaerularioidea</taxon>
        <taxon>Anguinidae</taxon>
        <taxon>Anguininae</taxon>
        <taxon>Ditylenchus</taxon>
    </lineage>
</organism>
<protein>
    <submittedName>
        <fullName evidence="1">Uncharacterized protein</fullName>
    </submittedName>
</protein>
<dbReference type="EMBL" id="JAKKPZ010000011">
    <property type="protein sequence ID" value="KAI1715516.1"/>
    <property type="molecule type" value="Genomic_DNA"/>
</dbReference>
<proteinExistence type="predicted"/>
<reference evidence="1" key="1">
    <citation type="submission" date="2022-01" db="EMBL/GenBank/DDBJ databases">
        <title>Genome Sequence Resource for Two Populations of Ditylenchus destructor, the Migratory Endoparasitic Phytonematode.</title>
        <authorList>
            <person name="Zhang H."/>
            <person name="Lin R."/>
            <person name="Xie B."/>
        </authorList>
    </citation>
    <scope>NUCLEOTIDE SEQUENCE</scope>
    <source>
        <strain evidence="1">BazhouSP</strain>
    </source>
</reference>
<dbReference type="Proteomes" id="UP001201812">
    <property type="component" value="Unassembled WGS sequence"/>
</dbReference>
<sequence>MNEEEALEDGDEDDVIEEFEDVLTEYLDATDLADRGNEIRAVGDELRRIEVRMQAAAFHPPPPAHHHQHLATRGGWLNELELLAAASAGYVAGIFGGGGAHAAGGVPDNRFGPGRMLTTGFPIGLDANRDAVEPLTHHPMLRRPHTTRLEAVNNILANANSTANGGGPAGMPVLLGDQPNIGEFLNHDTAMQRIMIHRLANSRRAQGLRRQGALRRWYPIGGTQHTTGRATHRLLSRIIDESFFPEINVNMYRPYDDGHSHSQETSAEQRLADAFVPYFLVIVLDE</sequence>